<evidence type="ECO:0000313" key="3">
    <source>
        <dbReference type="Proteomes" id="UP000295499"/>
    </source>
</evidence>
<gene>
    <name evidence="2" type="ORF">CLV32_3802</name>
</gene>
<dbReference type="OrthoDB" id="9766256at2"/>
<dbReference type="Pfam" id="PF12771">
    <property type="entry name" value="SusD-like_2"/>
    <property type="match status" value="1"/>
</dbReference>
<dbReference type="Proteomes" id="UP000295499">
    <property type="component" value="Unassembled WGS sequence"/>
</dbReference>
<dbReference type="SUPFAM" id="SSF48452">
    <property type="entry name" value="TPR-like"/>
    <property type="match status" value="1"/>
</dbReference>
<accession>A0A4R6IDM6</accession>
<keyword evidence="3" id="KW-1185">Reference proteome</keyword>
<feature type="chain" id="PRO_5020651658" evidence="1">
    <location>
        <begin position="20"/>
        <end position="517"/>
    </location>
</feature>
<comment type="caution">
    <text evidence="2">The sequence shown here is derived from an EMBL/GenBank/DDBJ whole genome shotgun (WGS) entry which is preliminary data.</text>
</comment>
<sequence>MRKIYILFFAFALMSAAGCKKYLDINTDPATPQDPDSKSLTPPLFAQMERGIQYDSRYVGGVIQYFGGAVNVGETHGWISGSDAAGEIWRTNYYGLGGNLNLIIDKSTSQQEWNYVGMAQAMKAWSWQTTTDYHGDIILKQAFEPGRYVFDYDPQQDVYAEVVRLANESIKNFTRTDGNGTVGKMSSADLVYQGVNAKWVKFNYGVLARNANNLINKANYDPAKVIDYVNKSLEGNADNFIVPNGGTTATNGNFYGPLRNNLSLYRQTRMIVGLLDGTTFTGTLNPTLDPRIQTMITPLADGTYKGTFPGSSIASDGTPYLSIPNPWGALNSVVPAAGQGKYLFKDAAGFPIMTYAEMQFIKAEAAFRMGNNAMALEAYKNGIRASIEFVSALGTAIPSAQISAYLTSAAVKQTADVLTLKDIMLQKYLALYGYGFVETWSDLRKYHYISGDSKGNNPYAGVFVFPTTFYVDNGGKPAQRYRPRYNSEYLWNTAALRKIGGLDNDYHTKLMWFTETN</sequence>
<feature type="signal peptide" evidence="1">
    <location>
        <begin position="1"/>
        <end position="19"/>
    </location>
</feature>
<dbReference type="RefSeq" id="WP_133558292.1">
    <property type="nucleotide sequence ID" value="NZ_SNWM01000005.1"/>
</dbReference>
<name>A0A4R6IDM6_9SPHI</name>
<evidence type="ECO:0000256" key="1">
    <source>
        <dbReference type="SAM" id="SignalP"/>
    </source>
</evidence>
<dbReference type="Gene3D" id="1.25.40.390">
    <property type="match status" value="1"/>
</dbReference>
<reference evidence="2 3" key="1">
    <citation type="submission" date="2019-03" db="EMBL/GenBank/DDBJ databases">
        <title>Genomic Encyclopedia of Archaeal and Bacterial Type Strains, Phase II (KMG-II): from individual species to whole genera.</title>
        <authorList>
            <person name="Goeker M."/>
        </authorList>
    </citation>
    <scope>NUCLEOTIDE SEQUENCE [LARGE SCALE GENOMIC DNA]</scope>
    <source>
        <strain evidence="2 3">DSM 19034</strain>
    </source>
</reference>
<dbReference type="InterPro" id="IPR041662">
    <property type="entry name" value="SusD-like_2"/>
</dbReference>
<dbReference type="PROSITE" id="PS51257">
    <property type="entry name" value="PROKAR_LIPOPROTEIN"/>
    <property type="match status" value="1"/>
</dbReference>
<organism evidence="2 3">
    <name type="scientific">Pedobacter duraquae</name>
    <dbReference type="NCBI Taxonomy" id="425511"/>
    <lineage>
        <taxon>Bacteria</taxon>
        <taxon>Pseudomonadati</taxon>
        <taxon>Bacteroidota</taxon>
        <taxon>Sphingobacteriia</taxon>
        <taxon>Sphingobacteriales</taxon>
        <taxon>Sphingobacteriaceae</taxon>
        <taxon>Pedobacter</taxon>
    </lineage>
</organism>
<dbReference type="AlphaFoldDB" id="A0A4R6IDM6"/>
<protein>
    <submittedName>
        <fullName evidence="2">SusD-like starch-binding protein associating with outer membrane</fullName>
    </submittedName>
</protein>
<dbReference type="InterPro" id="IPR011990">
    <property type="entry name" value="TPR-like_helical_dom_sf"/>
</dbReference>
<proteinExistence type="predicted"/>
<dbReference type="EMBL" id="SNWM01000005">
    <property type="protein sequence ID" value="TDO20044.1"/>
    <property type="molecule type" value="Genomic_DNA"/>
</dbReference>
<evidence type="ECO:0000313" key="2">
    <source>
        <dbReference type="EMBL" id="TDO20044.1"/>
    </source>
</evidence>
<keyword evidence="1" id="KW-0732">Signal</keyword>